<feature type="signal peptide" evidence="1">
    <location>
        <begin position="1"/>
        <end position="20"/>
    </location>
</feature>
<proteinExistence type="predicted"/>
<reference evidence="2 3" key="1">
    <citation type="submission" date="2022-03" db="EMBL/GenBank/DDBJ databases">
        <authorList>
            <person name="Koch H."/>
        </authorList>
    </citation>
    <scope>NUCLEOTIDE SEQUENCE [LARGE SCALE GENOMIC DNA]</scope>
    <source>
        <strain evidence="2 3">G1</strain>
    </source>
</reference>
<protein>
    <recommendedName>
        <fullName evidence="4">Lipoprotein</fullName>
    </recommendedName>
</protein>
<dbReference type="Proteomes" id="UP001295463">
    <property type="component" value="Chromosome"/>
</dbReference>
<keyword evidence="3" id="KW-1185">Reference proteome</keyword>
<feature type="chain" id="PRO_5045665606" description="Lipoprotein" evidence="1">
    <location>
        <begin position="21"/>
        <end position="192"/>
    </location>
</feature>
<evidence type="ECO:0000256" key="1">
    <source>
        <dbReference type="SAM" id="SignalP"/>
    </source>
</evidence>
<name>A0ABN8HMH4_9BACT</name>
<sequence>MKRLALAVALFALLFVTATAAQASSDLCAGTSPGTFMFFDREVERGKPLPPQVTEFDFGKDMWAVACLTDTVGPQPDGGKKFRVVLYVKQTKSHDGKYSSYAANAKQEGVYRPGLSKPRKDVILFLNEDFATNKGLNYKLDPGEYEFRLQAATEKGTGRLDLTVDWKNDVAYIQELRKAGYVADGTIKVIKR</sequence>
<evidence type="ECO:0008006" key="4">
    <source>
        <dbReference type="Google" id="ProtNLM"/>
    </source>
</evidence>
<organism evidence="2 3">
    <name type="scientific">Trichlorobacter ammonificans</name>
    <dbReference type="NCBI Taxonomy" id="2916410"/>
    <lineage>
        <taxon>Bacteria</taxon>
        <taxon>Pseudomonadati</taxon>
        <taxon>Thermodesulfobacteriota</taxon>
        <taxon>Desulfuromonadia</taxon>
        <taxon>Geobacterales</taxon>
        <taxon>Geobacteraceae</taxon>
        <taxon>Trichlorobacter</taxon>
    </lineage>
</organism>
<gene>
    <name evidence="2" type="ORF">GEAMG1_2590</name>
</gene>
<evidence type="ECO:0000313" key="2">
    <source>
        <dbReference type="EMBL" id="CAH2032426.1"/>
    </source>
</evidence>
<accession>A0ABN8HMH4</accession>
<keyword evidence="1" id="KW-0732">Signal</keyword>
<evidence type="ECO:0000313" key="3">
    <source>
        <dbReference type="Proteomes" id="UP001295463"/>
    </source>
</evidence>
<dbReference type="RefSeq" id="WP_305733177.1">
    <property type="nucleotide sequence ID" value="NZ_OW150024.1"/>
</dbReference>
<dbReference type="EMBL" id="OW150024">
    <property type="protein sequence ID" value="CAH2032426.1"/>
    <property type="molecule type" value="Genomic_DNA"/>
</dbReference>